<dbReference type="EMBL" id="KV745072">
    <property type="protein sequence ID" value="OCK78233.1"/>
    <property type="molecule type" value="Genomic_DNA"/>
</dbReference>
<keyword evidence="7" id="KW-0576">Peroxisome</keyword>
<dbReference type="FunFam" id="3.10.129.10:FF:000013">
    <property type="entry name" value="Peroxisomal multifunctional enzyme type 2"/>
    <property type="match status" value="1"/>
</dbReference>
<dbReference type="Gene3D" id="3.10.129.10">
    <property type="entry name" value="Hotdog Thioesterase"/>
    <property type="match status" value="2"/>
</dbReference>
<evidence type="ECO:0000256" key="9">
    <source>
        <dbReference type="SAM" id="MobiDB-lite"/>
    </source>
</evidence>
<keyword evidence="13" id="KW-1185">Reference proteome</keyword>
<dbReference type="PANTHER" id="PTHR45024">
    <property type="entry name" value="DEHYDROGENASES, SHORT CHAIN"/>
    <property type="match status" value="1"/>
</dbReference>
<keyword evidence="6" id="KW-0443">Lipid metabolism</keyword>
<keyword evidence="8" id="KW-0456">Lyase</keyword>
<dbReference type="GO" id="GO:0016491">
    <property type="term" value="F:oxidoreductase activity"/>
    <property type="evidence" value="ECO:0007669"/>
    <property type="project" value="UniProtKB-KW"/>
</dbReference>
<gene>
    <name evidence="12" type="ORF">K432DRAFT_427422</name>
</gene>
<evidence type="ECO:0000256" key="4">
    <source>
        <dbReference type="ARBA" id="ARBA00022832"/>
    </source>
</evidence>
<comment type="subcellular location">
    <subcellularLocation>
        <location evidence="1">Peroxisome</location>
    </subcellularLocation>
</comment>
<evidence type="ECO:0000313" key="13">
    <source>
        <dbReference type="Proteomes" id="UP000250266"/>
    </source>
</evidence>
<dbReference type="OrthoDB" id="3592703at2759"/>
<proteinExistence type="inferred from homology"/>
<evidence type="ECO:0000256" key="1">
    <source>
        <dbReference type="ARBA" id="ARBA00004275"/>
    </source>
</evidence>
<protein>
    <submittedName>
        <fullName evidence="12">Hydroxysteroid dehydrogenase</fullName>
    </submittedName>
</protein>
<feature type="region of interest" description="Disordered" evidence="9">
    <location>
        <begin position="140"/>
        <end position="167"/>
    </location>
</feature>
<evidence type="ECO:0000256" key="6">
    <source>
        <dbReference type="ARBA" id="ARBA00023098"/>
    </source>
</evidence>
<evidence type="ECO:0000256" key="7">
    <source>
        <dbReference type="ARBA" id="ARBA00023140"/>
    </source>
</evidence>
<organism evidence="12 13">
    <name type="scientific">Lepidopterella palustris CBS 459.81</name>
    <dbReference type="NCBI Taxonomy" id="1314670"/>
    <lineage>
        <taxon>Eukaryota</taxon>
        <taxon>Fungi</taxon>
        <taxon>Dikarya</taxon>
        <taxon>Ascomycota</taxon>
        <taxon>Pezizomycotina</taxon>
        <taxon>Dothideomycetes</taxon>
        <taxon>Pleosporomycetidae</taxon>
        <taxon>Mytilinidiales</taxon>
        <taxon>Argynnaceae</taxon>
        <taxon>Lepidopterella</taxon>
    </lineage>
</organism>
<dbReference type="GO" id="GO:0006631">
    <property type="term" value="P:fatty acid metabolic process"/>
    <property type="evidence" value="ECO:0007669"/>
    <property type="project" value="UniProtKB-KW"/>
</dbReference>
<dbReference type="PANTHER" id="PTHR45024:SF2">
    <property type="entry name" value="SCP2 DOMAIN-CONTAINING PROTEIN"/>
    <property type="match status" value="1"/>
</dbReference>
<dbReference type="SUPFAM" id="SSF54637">
    <property type="entry name" value="Thioesterase/thiol ester dehydrase-isomerase"/>
    <property type="match status" value="2"/>
</dbReference>
<evidence type="ECO:0000256" key="3">
    <source>
        <dbReference type="ARBA" id="ARBA00006484"/>
    </source>
</evidence>
<dbReference type="InterPro" id="IPR029069">
    <property type="entry name" value="HotDog_dom_sf"/>
</dbReference>
<keyword evidence="5" id="KW-0560">Oxidoreductase</keyword>
<keyword evidence="4" id="KW-0276">Fatty acid metabolism</keyword>
<dbReference type="InterPro" id="IPR002539">
    <property type="entry name" value="MaoC-like_dom"/>
</dbReference>
<sequence length="281" mass="30272">MVTGKSIKFTYTKKDVILYNLGLGAKRTDLSLVFEDSPSFEVLPSFGVITYNDGSLSQRLAPLLPNFSYKRLLHGEQYLEIRKFPIPVSGALVSYPAGIELIDKGKAAVVVTAFRTVDASTGEDIFYNEQTVFVRGSGGFGGASKGRDRGPATAANQPPPRAPDASIIEKTSEDQAAIYRLSGDYNPLHIDPETARAGGFDRPILHGLCVFGIAAKHVYSTYGPFRNIKVRFAGITIPGQTLKTEMWKAGATVIFQTTVVETGKLAIAAAAVELIGEPARL</sequence>
<dbReference type="InterPro" id="IPR051687">
    <property type="entry name" value="Peroxisomal_Beta-Oxidation"/>
</dbReference>
<dbReference type="Pfam" id="PF22622">
    <property type="entry name" value="MFE-2_hydrat-2_N"/>
    <property type="match status" value="1"/>
</dbReference>
<name>A0A8E2E6J5_9PEZI</name>
<feature type="domain" description="Peroxisomal multifunctional enzyme type 2-like N-terminal" evidence="11">
    <location>
        <begin position="9"/>
        <end position="136"/>
    </location>
</feature>
<dbReference type="GO" id="GO:0005777">
    <property type="term" value="C:peroxisome"/>
    <property type="evidence" value="ECO:0007669"/>
    <property type="project" value="UniProtKB-SubCell"/>
</dbReference>
<reference evidence="12 13" key="1">
    <citation type="journal article" date="2016" name="Nat. Commun.">
        <title>Ectomycorrhizal ecology is imprinted in the genome of the dominant symbiotic fungus Cenococcum geophilum.</title>
        <authorList>
            <consortium name="DOE Joint Genome Institute"/>
            <person name="Peter M."/>
            <person name="Kohler A."/>
            <person name="Ohm R.A."/>
            <person name="Kuo A."/>
            <person name="Krutzmann J."/>
            <person name="Morin E."/>
            <person name="Arend M."/>
            <person name="Barry K.W."/>
            <person name="Binder M."/>
            <person name="Choi C."/>
            <person name="Clum A."/>
            <person name="Copeland A."/>
            <person name="Grisel N."/>
            <person name="Haridas S."/>
            <person name="Kipfer T."/>
            <person name="LaButti K."/>
            <person name="Lindquist E."/>
            <person name="Lipzen A."/>
            <person name="Maire R."/>
            <person name="Meier B."/>
            <person name="Mihaltcheva S."/>
            <person name="Molinier V."/>
            <person name="Murat C."/>
            <person name="Poggeler S."/>
            <person name="Quandt C.A."/>
            <person name="Sperisen C."/>
            <person name="Tritt A."/>
            <person name="Tisserant E."/>
            <person name="Crous P.W."/>
            <person name="Henrissat B."/>
            <person name="Nehls U."/>
            <person name="Egli S."/>
            <person name="Spatafora J.W."/>
            <person name="Grigoriev I.V."/>
            <person name="Martin F.M."/>
        </authorList>
    </citation>
    <scope>NUCLEOTIDE SEQUENCE [LARGE SCALE GENOMIC DNA]</scope>
    <source>
        <strain evidence="12 13">CBS 459.81</strain>
    </source>
</reference>
<evidence type="ECO:0000259" key="11">
    <source>
        <dbReference type="Pfam" id="PF22622"/>
    </source>
</evidence>
<dbReference type="Proteomes" id="UP000250266">
    <property type="component" value="Unassembled WGS sequence"/>
</dbReference>
<evidence type="ECO:0000313" key="12">
    <source>
        <dbReference type="EMBL" id="OCK78233.1"/>
    </source>
</evidence>
<dbReference type="GO" id="GO:0016829">
    <property type="term" value="F:lyase activity"/>
    <property type="evidence" value="ECO:0007669"/>
    <property type="project" value="UniProtKB-KW"/>
</dbReference>
<evidence type="ECO:0000259" key="10">
    <source>
        <dbReference type="Pfam" id="PF01575"/>
    </source>
</evidence>
<comment type="pathway">
    <text evidence="2">Lipid metabolism.</text>
</comment>
<dbReference type="Pfam" id="PF01575">
    <property type="entry name" value="MaoC_dehydratas"/>
    <property type="match status" value="1"/>
</dbReference>
<evidence type="ECO:0000256" key="5">
    <source>
        <dbReference type="ARBA" id="ARBA00023002"/>
    </source>
</evidence>
<dbReference type="CDD" id="cd03448">
    <property type="entry name" value="HDE_HSD"/>
    <property type="match status" value="1"/>
</dbReference>
<feature type="domain" description="MaoC-like" evidence="10">
    <location>
        <begin position="158"/>
        <end position="268"/>
    </location>
</feature>
<dbReference type="InterPro" id="IPR054357">
    <property type="entry name" value="MFE-2_N"/>
</dbReference>
<dbReference type="AlphaFoldDB" id="A0A8E2E6J5"/>
<comment type="similarity">
    <text evidence="3">Belongs to the short-chain dehydrogenases/reductases (SDR) family.</text>
</comment>
<accession>A0A8E2E6J5</accession>
<evidence type="ECO:0000256" key="8">
    <source>
        <dbReference type="ARBA" id="ARBA00023239"/>
    </source>
</evidence>
<evidence type="ECO:0000256" key="2">
    <source>
        <dbReference type="ARBA" id="ARBA00005189"/>
    </source>
</evidence>